<dbReference type="PROSITE" id="PS51880">
    <property type="entry name" value="TGS"/>
    <property type="match status" value="1"/>
</dbReference>
<proteinExistence type="inferred from homology"/>
<dbReference type="InterPro" id="IPR004095">
    <property type="entry name" value="TGS"/>
</dbReference>
<feature type="binding site" evidence="13">
    <location>
        <position position="516"/>
    </location>
    <ligand>
        <name>Zn(2+)</name>
        <dbReference type="ChEBI" id="CHEBI:29105"/>
        <note>catalytic</note>
    </ligand>
</feature>
<dbReference type="GO" id="GO:0005737">
    <property type="term" value="C:cytoplasm"/>
    <property type="evidence" value="ECO:0007669"/>
    <property type="project" value="UniProtKB-SubCell"/>
</dbReference>
<dbReference type="PRINTS" id="PR01047">
    <property type="entry name" value="TRNASYNTHTHR"/>
</dbReference>
<feature type="binding site" evidence="13">
    <location>
        <position position="335"/>
    </location>
    <ligand>
        <name>Zn(2+)</name>
        <dbReference type="ChEBI" id="CHEBI:29105"/>
        <note>catalytic</note>
    </ligand>
</feature>
<dbReference type="AlphaFoldDB" id="A0A1I4XML3"/>
<dbReference type="STRING" id="913024.SAMN05421741_10357"/>
<dbReference type="EMBL" id="FOVI01000003">
    <property type="protein sequence ID" value="SFN27118.1"/>
    <property type="molecule type" value="Genomic_DNA"/>
</dbReference>
<dbReference type="InterPro" id="IPR036621">
    <property type="entry name" value="Anticodon-bd_dom_sf"/>
</dbReference>
<evidence type="ECO:0000256" key="12">
    <source>
        <dbReference type="ARBA" id="ARBA00049515"/>
    </source>
</evidence>
<dbReference type="FunFam" id="3.30.980.10:FF:000005">
    <property type="entry name" value="Threonyl-tRNA synthetase, mitochondrial"/>
    <property type="match status" value="1"/>
</dbReference>
<dbReference type="Gene3D" id="3.10.20.30">
    <property type="match status" value="1"/>
</dbReference>
<dbReference type="SUPFAM" id="SSF52954">
    <property type="entry name" value="Class II aaRS ABD-related"/>
    <property type="match status" value="1"/>
</dbReference>
<dbReference type="CDD" id="cd00771">
    <property type="entry name" value="ThrRS_core"/>
    <property type="match status" value="1"/>
</dbReference>
<dbReference type="GO" id="GO:0006435">
    <property type="term" value="P:threonyl-tRNA aminoacylation"/>
    <property type="evidence" value="ECO:0007669"/>
    <property type="project" value="UniProtKB-UniRule"/>
</dbReference>
<dbReference type="HAMAP" id="MF_00184">
    <property type="entry name" value="Thr_tRNA_synth"/>
    <property type="match status" value="1"/>
</dbReference>
<evidence type="ECO:0000313" key="17">
    <source>
        <dbReference type="Proteomes" id="UP000199036"/>
    </source>
</evidence>
<keyword evidence="2 13" id="KW-0963">Cytoplasm</keyword>
<keyword evidence="9 13" id="KW-0694">RNA-binding</keyword>
<dbReference type="FunFam" id="3.40.50.800:FF:000001">
    <property type="entry name" value="Threonine--tRNA ligase"/>
    <property type="match status" value="1"/>
</dbReference>
<dbReference type="SUPFAM" id="SSF55186">
    <property type="entry name" value="ThrRS/AlaRS common domain"/>
    <property type="match status" value="1"/>
</dbReference>
<comment type="subunit">
    <text evidence="13">Homodimer.</text>
</comment>
<dbReference type="Pfam" id="PF03129">
    <property type="entry name" value="HGTP_anticodon"/>
    <property type="match status" value="1"/>
</dbReference>
<evidence type="ECO:0000256" key="10">
    <source>
        <dbReference type="ARBA" id="ARBA00022917"/>
    </source>
</evidence>
<keyword evidence="4 13" id="KW-0436">Ligase</keyword>
<dbReference type="RefSeq" id="WP_091519004.1">
    <property type="nucleotide sequence ID" value="NZ_FOVI01000003.1"/>
</dbReference>
<gene>
    <name evidence="13" type="primary">thrS</name>
    <name evidence="16" type="ORF">SAMN05421741_10357</name>
</gene>
<keyword evidence="5 13" id="KW-0479">Metal-binding</keyword>
<dbReference type="GO" id="GO:0004829">
    <property type="term" value="F:threonine-tRNA ligase activity"/>
    <property type="evidence" value="ECO:0007669"/>
    <property type="project" value="UniProtKB-UniRule"/>
</dbReference>
<evidence type="ECO:0000256" key="5">
    <source>
        <dbReference type="ARBA" id="ARBA00022723"/>
    </source>
</evidence>
<evidence type="ECO:0000256" key="2">
    <source>
        <dbReference type="ARBA" id="ARBA00022490"/>
    </source>
</evidence>
<sequence>MIKITLPDGSVREYASGITPHDVALSISEGLARNVISANFNGTTVETVTPLTTDGSLTLYTWNDADGKKAFWHSTSHVMAQALQEMYPGIKLTIGPAIENGFYYDVDFGENKISENDFKAIEDRILAISKEKHEFKMRSATKAEALELYKDNEYKTELIQNLEDGTISFCDHATFTDLCRGGHIPNTGIIKAVKILSVAGAYWRGDEKNKQLTRVYGISFPKQKDLTEYLEMIEEAKRRDHRKLGKELELFHFSQRVGQGLPLWLPKGAALRDRLEQFLRKAQKKAGYEQVVTPHIGQKELYVTSGHYAKYGADSFQPIHTPAEGEEFLLKPMNCPHHCEIYNAKPWSYKDLPKRYAEFGTVYRYEQSGELHGLTRVRGFTQDDAHIFCTPDQLDEEFKKVIDLVLYVFGSLGFENFTAQVSVRDLDNPDKYIGNVENWEKAENAIISAAKDKGLNYVVESGEAAFYGPKLDFMVKDALGRSWQLGTIQVDYNLPERFDLTYKGSDDKLHRPVMIHRAPFGSMERFIAILLEHTGGHFPLWLMPEQVIILSLSEKYENYAKKVLTLLENNEIRAKLDDRNETIGKKIREAELQKYPFMLIIGEDEENNATVSVRKQGESGKSNTSMKIEEFVSLIEEEVSKTIKQF</sequence>
<dbReference type="Gene3D" id="3.30.54.20">
    <property type="match status" value="1"/>
</dbReference>
<dbReference type="Gene3D" id="3.30.930.10">
    <property type="entry name" value="Bira Bifunctional Protein, Domain 2"/>
    <property type="match status" value="1"/>
</dbReference>
<dbReference type="InterPro" id="IPR012947">
    <property type="entry name" value="tRNA_SAD"/>
</dbReference>
<keyword evidence="7 13" id="KW-0862">Zinc</keyword>
<dbReference type="FunFam" id="3.10.20.30:FF:000005">
    <property type="entry name" value="Threonine--tRNA ligase"/>
    <property type="match status" value="1"/>
</dbReference>
<keyword evidence="8 13" id="KW-0067">ATP-binding</keyword>
<feature type="binding site" evidence="13">
    <location>
        <position position="386"/>
    </location>
    <ligand>
        <name>Zn(2+)</name>
        <dbReference type="ChEBI" id="CHEBI:29105"/>
        <note>catalytic</note>
    </ligand>
</feature>
<dbReference type="GO" id="GO:0005524">
    <property type="term" value="F:ATP binding"/>
    <property type="evidence" value="ECO:0007669"/>
    <property type="project" value="UniProtKB-UniRule"/>
</dbReference>
<evidence type="ECO:0000256" key="8">
    <source>
        <dbReference type="ARBA" id="ARBA00022840"/>
    </source>
</evidence>
<dbReference type="PROSITE" id="PS50862">
    <property type="entry name" value="AA_TRNA_LIGASE_II"/>
    <property type="match status" value="1"/>
</dbReference>
<dbReference type="InterPro" id="IPR012676">
    <property type="entry name" value="TGS-like"/>
</dbReference>
<evidence type="ECO:0000256" key="6">
    <source>
        <dbReference type="ARBA" id="ARBA00022741"/>
    </source>
</evidence>
<dbReference type="GO" id="GO:0046872">
    <property type="term" value="F:metal ion binding"/>
    <property type="evidence" value="ECO:0007669"/>
    <property type="project" value="UniProtKB-KW"/>
</dbReference>
<dbReference type="InterPro" id="IPR002314">
    <property type="entry name" value="aa-tRNA-synt_IIb"/>
</dbReference>
<dbReference type="InterPro" id="IPR002320">
    <property type="entry name" value="Thr-tRNA-ligase_IIa"/>
</dbReference>
<evidence type="ECO:0000259" key="15">
    <source>
        <dbReference type="PROSITE" id="PS51880"/>
    </source>
</evidence>
<keyword evidence="17" id="KW-1185">Reference proteome</keyword>
<evidence type="ECO:0000256" key="4">
    <source>
        <dbReference type="ARBA" id="ARBA00022598"/>
    </source>
</evidence>
<dbReference type="NCBIfam" id="TIGR00418">
    <property type="entry name" value="thrS"/>
    <property type="match status" value="1"/>
</dbReference>
<dbReference type="Proteomes" id="UP000199036">
    <property type="component" value="Unassembled WGS sequence"/>
</dbReference>
<comment type="catalytic activity">
    <reaction evidence="12 13">
        <text>tRNA(Thr) + L-threonine + ATP = L-threonyl-tRNA(Thr) + AMP + diphosphate + H(+)</text>
        <dbReference type="Rhea" id="RHEA:24624"/>
        <dbReference type="Rhea" id="RHEA-COMP:9670"/>
        <dbReference type="Rhea" id="RHEA-COMP:9704"/>
        <dbReference type="ChEBI" id="CHEBI:15378"/>
        <dbReference type="ChEBI" id="CHEBI:30616"/>
        <dbReference type="ChEBI" id="CHEBI:33019"/>
        <dbReference type="ChEBI" id="CHEBI:57926"/>
        <dbReference type="ChEBI" id="CHEBI:78442"/>
        <dbReference type="ChEBI" id="CHEBI:78534"/>
        <dbReference type="ChEBI" id="CHEBI:456215"/>
        <dbReference type="EC" id="6.1.1.3"/>
    </reaction>
</comment>
<dbReference type="Gene3D" id="3.40.50.800">
    <property type="entry name" value="Anticodon-binding domain"/>
    <property type="match status" value="1"/>
</dbReference>
<evidence type="ECO:0000256" key="3">
    <source>
        <dbReference type="ARBA" id="ARBA00022555"/>
    </source>
</evidence>
<keyword evidence="6 13" id="KW-0547">Nucleotide-binding</keyword>
<reference evidence="17" key="1">
    <citation type="submission" date="2016-10" db="EMBL/GenBank/DDBJ databases">
        <authorList>
            <person name="Varghese N."/>
            <person name="Submissions S."/>
        </authorList>
    </citation>
    <scope>NUCLEOTIDE SEQUENCE [LARGE SCALE GENOMIC DNA]</scope>
    <source>
        <strain evidence="17">DS-12</strain>
    </source>
</reference>
<dbReference type="FunFam" id="3.30.930.10:FF:000002">
    <property type="entry name" value="Threonine--tRNA ligase"/>
    <property type="match status" value="1"/>
</dbReference>
<dbReference type="InterPro" id="IPR045864">
    <property type="entry name" value="aa-tRNA-synth_II/BPL/LPL"/>
</dbReference>
<protein>
    <recommendedName>
        <fullName evidence="13">Threonine--tRNA ligase</fullName>
        <ecNumber evidence="13">6.1.1.3</ecNumber>
    </recommendedName>
    <alternativeName>
        <fullName evidence="13">Threonyl-tRNA synthetase</fullName>
        <shortName evidence="13">ThrRS</shortName>
    </alternativeName>
</protein>
<evidence type="ECO:0000256" key="7">
    <source>
        <dbReference type="ARBA" id="ARBA00022833"/>
    </source>
</evidence>
<comment type="similarity">
    <text evidence="1 13">Belongs to the class-II aminoacyl-tRNA synthetase family.</text>
</comment>
<evidence type="ECO:0000256" key="9">
    <source>
        <dbReference type="ARBA" id="ARBA00022884"/>
    </source>
</evidence>
<dbReference type="CDD" id="cd01667">
    <property type="entry name" value="TGS_ThrRS"/>
    <property type="match status" value="1"/>
</dbReference>
<evidence type="ECO:0000256" key="1">
    <source>
        <dbReference type="ARBA" id="ARBA00008226"/>
    </source>
</evidence>
<dbReference type="CDD" id="cd00860">
    <property type="entry name" value="ThrRS_anticodon"/>
    <property type="match status" value="1"/>
</dbReference>
<comment type="subcellular location">
    <subcellularLocation>
        <location evidence="13">Cytoplasm</location>
    </subcellularLocation>
</comment>
<dbReference type="SUPFAM" id="SSF81271">
    <property type="entry name" value="TGS-like"/>
    <property type="match status" value="1"/>
</dbReference>
<comment type="caution">
    <text evidence="13">Lacks conserved residue(s) required for the propagation of feature annotation.</text>
</comment>
<evidence type="ECO:0000313" key="16">
    <source>
        <dbReference type="EMBL" id="SFN27118.1"/>
    </source>
</evidence>
<feature type="domain" description="Aminoacyl-transfer RNA synthetases class-II family profile" evidence="14">
    <location>
        <begin position="240"/>
        <end position="539"/>
    </location>
</feature>
<evidence type="ECO:0000256" key="13">
    <source>
        <dbReference type="HAMAP-Rule" id="MF_00184"/>
    </source>
</evidence>
<dbReference type="Pfam" id="PF02824">
    <property type="entry name" value="TGS"/>
    <property type="match status" value="1"/>
</dbReference>
<feature type="domain" description="TGS" evidence="15">
    <location>
        <begin position="1"/>
        <end position="61"/>
    </location>
</feature>
<dbReference type="SMART" id="SM00863">
    <property type="entry name" value="tRNA_SAD"/>
    <property type="match status" value="1"/>
</dbReference>
<dbReference type="OrthoDB" id="9802304at2"/>
<dbReference type="InterPro" id="IPR012675">
    <property type="entry name" value="Beta-grasp_dom_sf"/>
</dbReference>
<dbReference type="Pfam" id="PF00587">
    <property type="entry name" value="tRNA-synt_2b"/>
    <property type="match status" value="1"/>
</dbReference>
<dbReference type="EC" id="6.1.1.3" evidence="13"/>
<comment type="cofactor">
    <cofactor evidence="13">
        <name>Zn(2+)</name>
        <dbReference type="ChEBI" id="CHEBI:29105"/>
    </cofactor>
    <text evidence="13">Binds 1 zinc ion per subunit.</text>
</comment>
<dbReference type="InterPro" id="IPR033728">
    <property type="entry name" value="ThrRS_core"/>
</dbReference>
<dbReference type="SUPFAM" id="SSF55681">
    <property type="entry name" value="Class II aaRS and biotin synthetases"/>
    <property type="match status" value="1"/>
</dbReference>
<dbReference type="Pfam" id="PF07973">
    <property type="entry name" value="tRNA_SAD"/>
    <property type="match status" value="1"/>
</dbReference>
<evidence type="ECO:0000259" key="14">
    <source>
        <dbReference type="PROSITE" id="PS50862"/>
    </source>
</evidence>
<organism evidence="16 17">
    <name type="scientific">Paenimyroides ummariense</name>
    <dbReference type="NCBI Taxonomy" id="913024"/>
    <lineage>
        <taxon>Bacteria</taxon>
        <taxon>Pseudomonadati</taxon>
        <taxon>Bacteroidota</taxon>
        <taxon>Flavobacteriia</taxon>
        <taxon>Flavobacteriales</taxon>
        <taxon>Flavobacteriaceae</taxon>
        <taxon>Paenimyroides</taxon>
    </lineage>
</organism>
<dbReference type="InterPro" id="IPR004154">
    <property type="entry name" value="Anticodon-bd"/>
</dbReference>
<keyword evidence="11 13" id="KW-0030">Aminoacyl-tRNA synthetase</keyword>
<name>A0A1I4XML3_9FLAO</name>
<dbReference type="PANTHER" id="PTHR11451:SF44">
    <property type="entry name" value="THREONINE--TRNA LIGASE, CHLOROPLASTIC_MITOCHONDRIAL 2"/>
    <property type="match status" value="1"/>
</dbReference>
<dbReference type="InterPro" id="IPR018163">
    <property type="entry name" value="Thr/Ala-tRNA-synth_IIc_edit"/>
</dbReference>
<accession>A0A1I4XML3</accession>
<dbReference type="Gene3D" id="3.30.980.10">
    <property type="entry name" value="Threonyl-trna Synthetase, Chain A, domain 2"/>
    <property type="match status" value="1"/>
</dbReference>
<dbReference type="InterPro" id="IPR006195">
    <property type="entry name" value="aa-tRNA-synth_II"/>
</dbReference>
<keyword evidence="3 13" id="KW-0820">tRNA-binding</keyword>
<dbReference type="InterPro" id="IPR047246">
    <property type="entry name" value="ThrRS_anticodon"/>
</dbReference>
<evidence type="ECO:0000256" key="11">
    <source>
        <dbReference type="ARBA" id="ARBA00023146"/>
    </source>
</evidence>
<keyword evidence="10 13" id="KW-0648">Protein biosynthesis</keyword>
<dbReference type="GO" id="GO:0000049">
    <property type="term" value="F:tRNA binding"/>
    <property type="evidence" value="ECO:0007669"/>
    <property type="project" value="UniProtKB-KW"/>
</dbReference>
<dbReference type="PANTHER" id="PTHR11451">
    <property type="entry name" value="THREONINE-TRNA LIGASE"/>
    <property type="match status" value="1"/>
</dbReference>